<reference evidence="2" key="1">
    <citation type="submission" date="2012-09" db="EMBL/GenBank/DDBJ databases">
        <authorList>
            <person name="Weinstock G."/>
            <person name="Sodergren E."/>
            <person name="Clifton S."/>
            <person name="Fulton L."/>
            <person name="Fulton B."/>
            <person name="Courtney L."/>
            <person name="Fronick C."/>
            <person name="Harrison M."/>
            <person name="Strong C."/>
            <person name="Farmer C."/>
            <person name="Delehaunty K."/>
            <person name="Markovic C."/>
            <person name="Hall O."/>
            <person name="Minx P."/>
            <person name="Tomlinson C."/>
            <person name="Mitreva M."/>
            <person name="Nelson J."/>
            <person name="Hou S."/>
            <person name="Wollam A."/>
            <person name="Pepin K.H."/>
            <person name="Johnson M."/>
            <person name="Bhonagiri V."/>
            <person name="Nash W.E."/>
            <person name="Suruliraj S."/>
            <person name="Warren W."/>
            <person name="Chinwalla A."/>
            <person name="Mardis E.R."/>
            <person name="Wilson R.K."/>
        </authorList>
    </citation>
    <scope>NUCLEOTIDE SEQUENCE [LARGE SCALE GENOMIC DNA]</scope>
    <source>
        <strain evidence="2">OS1</strain>
    </source>
</reference>
<dbReference type="Proteomes" id="UP000005273">
    <property type="component" value="Unassembled WGS sequence"/>
</dbReference>
<dbReference type="AlphaFoldDB" id="A0A0T5X8Z8"/>
<evidence type="ECO:0000313" key="1">
    <source>
        <dbReference type="EMBL" id="KRT34752.1"/>
    </source>
</evidence>
<protein>
    <recommendedName>
        <fullName evidence="3">CRISPR-associated protein Cas5</fullName>
    </recommendedName>
</protein>
<dbReference type="Pfam" id="PF09704">
    <property type="entry name" value="Cas_Cas5d"/>
    <property type="match status" value="1"/>
</dbReference>
<dbReference type="InterPro" id="IPR021124">
    <property type="entry name" value="CRISPR-assoc_prot_Cas5"/>
</dbReference>
<keyword evidence="2" id="KW-1185">Reference proteome</keyword>
<proteinExistence type="predicted"/>
<accession>A0A0T5X8Z8</accession>
<organism evidence="1 2">
    <name type="scientific">Acetomicrobium hydrogeniformans ATCC BAA-1850</name>
    <dbReference type="NCBI Taxonomy" id="592015"/>
    <lineage>
        <taxon>Bacteria</taxon>
        <taxon>Thermotogati</taxon>
        <taxon>Synergistota</taxon>
        <taxon>Synergistia</taxon>
        <taxon>Synergistales</taxon>
        <taxon>Acetomicrobiaceae</taxon>
        <taxon>Acetomicrobium</taxon>
    </lineage>
</organism>
<sequence length="206" mass="23210">MPPPTTLLGIAGAALGLSDQKLWAHDSPLRDIKVSVLMNIVPGHARDMWTLLKIKGNKMERSPYMRELLFSVSYTLIYSGSEELLKQLEQAFKDPAYALSLGREDELLSIGEVAIEAMNIGESYFRGTVLPGDIRQMQIRPVLKSGICFEPPLVETLPLGFELDKKRLRQPRNPVTLSFLPLELEIEIPDLPAYQCQGRNYVWINS</sequence>
<dbReference type="STRING" id="592015.HMPREF1705_03997"/>
<dbReference type="GO" id="GO:0043571">
    <property type="term" value="P:maintenance of CRISPR repeat elements"/>
    <property type="evidence" value="ECO:0007669"/>
    <property type="project" value="InterPro"/>
</dbReference>
<evidence type="ECO:0008006" key="3">
    <source>
        <dbReference type="Google" id="ProtNLM"/>
    </source>
</evidence>
<dbReference type="EMBL" id="ACJX03000001">
    <property type="protein sequence ID" value="KRT34752.1"/>
    <property type="molecule type" value="Genomic_DNA"/>
</dbReference>
<dbReference type="Gene3D" id="3.30.70.2660">
    <property type="match status" value="1"/>
</dbReference>
<evidence type="ECO:0000313" key="2">
    <source>
        <dbReference type="Proteomes" id="UP000005273"/>
    </source>
</evidence>
<dbReference type="CDD" id="cd09693">
    <property type="entry name" value="Cas5_I"/>
    <property type="match status" value="1"/>
</dbReference>
<comment type="caution">
    <text evidence="1">The sequence shown here is derived from an EMBL/GenBank/DDBJ whole genome shotgun (WGS) entry which is preliminary data.</text>
</comment>
<name>A0A0T5X8Z8_9BACT</name>
<dbReference type="eggNOG" id="COG1688">
    <property type="taxonomic scope" value="Bacteria"/>
</dbReference>
<gene>
    <name evidence="1" type="ORF">HMPREF1705_03997</name>
</gene>